<dbReference type="Pfam" id="PF00067">
    <property type="entry name" value="p450"/>
    <property type="match status" value="2"/>
</dbReference>
<keyword evidence="3 7" id="KW-0479">Metal-binding</keyword>
<gene>
    <name evidence="8" type="ORF">CLUP02_00128</name>
</gene>
<dbReference type="PANTHER" id="PTHR24291">
    <property type="entry name" value="CYTOCHROME P450 FAMILY 4"/>
    <property type="match status" value="1"/>
</dbReference>
<evidence type="ECO:0000256" key="7">
    <source>
        <dbReference type="PIRSR" id="PIRSR602401-1"/>
    </source>
</evidence>
<keyword evidence="4" id="KW-0560">Oxidoreductase</keyword>
<dbReference type="PRINTS" id="PR00385">
    <property type="entry name" value="P450"/>
</dbReference>
<dbReference type="SUPFAM" id="SSF48264">
    <property type="entry name" value="Cytochrome P450"/>
    <property type="match status" value="1"/>
</dbReference>
<dbReference type="InterPro" id="IPR001128">
    <property type="entry name" value="Cyt_P450"/>
</dbReference>
<sequence>MPLANQTRLLPDHLIRYRTRARGASQKLRAFQKPPSDVRWGCVLFISLDPSSTLAPSTCAAIHNLFTFARCLPATLYFVYSLYNARNLFRSLQRQGLPMPPHDPIWGHLKLIGRILKDLPPDIMPSAALAHEIRLRYPHLDQAFYLDQWPFFKPMLVVLSPDGARQVAQGQSLPKEPGQREFLKPLTGGYDLDTMEGDEWKFWHNIFSPGFRVANIAGLVPSLVEIAGVFCDRLRRCVNRNEVVSLSPMALDLTMDFSSKAIMGHDMHCQAGYNLFAAAMASQLSWLHYRGTSLLRDINFIRPFVQCYNTWRMDSYIKKVLKENSEAAESKQTNSISILDAANAPQDQGHLRILPDVIRSQIKFMMLAGYDTTGSSIVFMTNLLSQHPEVLARVRVEHDNVFGSDLKATAGLIASQPKLLNQLPYTTAVIKESLRIYPPGATQRLGNRVFNVFIQAFSDTSETDTREKPVAALRSLPTERCNVYVSHYAIHHNSRYWFRSSEFLPDRWLVKEKDDPLQPPANGWRPFERGPRSCIGQEMALAEIKMVCALTAREFDFKPAYEETGQTEKYHGDPVYLVSRGGAANPSRFFPCRVSYAKRT</sequence>
<protein>
    <submittedName>
        <fullName evidence="8">AflN protein</fullName>
    </submittedName>
</protein>
<dbReference type="Gene3D" id="1.10.630.10">
    <property type="entry name" value="Cytochrome P450"/>
    <property type="match status" value="1"/>
</dbReference>
<keyword evidence="5 7" id="KW-0408">Iron</keyword>
<dbReference type="GeneID" id="73334190"/>
<evidence type="ECO:0000256" key="3">
    <source>
        <dbReference type="ARBA" id="ARBA00022723"/>
    </source>
</evidence>
<accession>A0A9Q8SAE6</accession>
<keyword evidence="9" id="KW-1185">Reference proteome</keyword>
<dbReference type="InterPro" id="IPR036396">
    <property type="entry name" value="Cyt_P450_sf"/>
</dbReference>
<evidence type="ECO:0000256" key="4">
    <source>
        <dbReference type="ARBA" id="ARBA00023002"/>
    </source>
</evidence>
<keyword evidence="2 7" id="KW-0349">Heme</keyword>
<comment type="cofactor">
    <cofactor evidence="7">
        <name>heme</name>
        <dbReference type="ChEBI" id="CHEBI:30413"/>
    </cofactor>
</comment>
<organism evidence="8 9">
    <name type="scientific">Colletotrichum lupini</name>
    <dbReference type="NCBI Taxonomy" id="145971"/>
    <lineage>
        <taxon>Eukaryota</taxon>
        <taxon>Fungi</taxon>
        <taxon>Dikarya</taxon>
        <taxon>Ascomycota</taxon>
        <taxon>Pezizomycotina</taxon>
        <taxon>Sordariomycetes</taxon>
        <taxon>Hypocreomycetidae</taxon>
        <taxon>Glomerellales</taxon>
        <taxon>Glomerellaceae</taxon>
        <taxon>Colletotrichum</taxon>
        <taxon>Colletotrichum acutatum species complex</taxon>
    </lineage>
</organism>
<dbReference type="RefSeq" id="XP_049135137.1">
    <property type="nucleotide sequence ID" value="XM_049279180.1"/>
</dbReference>
<comment type="similarity">
    <text evidence="1">Belongs to the cytochrome P450 family.</text>
</comment>
<dbReference type="PANTHER" id="PTHR24291:SF50">
    <property type="entry name" value="BIFUNCTIONAL ALBAFLAVENONE MONOOXYGENASE_TERPENE SYNTHASE"/>
    <property type="match status" value="1"/>
</dbReference>
<dbReference type="AlphaFoldDB" id="A0A9Q8SAE6"/>
<keyword evidence="6" id="KW-0503">Monooxygenase</keyword>
<evidence type="ECO:0000256" key="5">
    <source>
        <dbReference type="ARBA" id="ARBA00023004"/>
    </source>
</evidence>
<dbReference type="PRINTS" id="PR00463">
    <property type="entry name" value="EP450I"/>
</dbReference>
<feature type="binding site" description="axial binding residue" evidence="7">
    <location>
        <position position="534"/>
    </location>
    <ligand>
        <name>heme</name>
        <dbReference type="ChEBI" id="CHEBI:30413"/>
    </ligand>
    <ligandPart>
        <name>Fe</name>
        <dbReference type="ChEBI" id="CHEBI:18248"/>
    </ligandPart>
</feature>
<evidence type="ECO:0000256" key="1">
    <source>
        <dbReference type="ARBA" id="ARBA00010617"/>
    </source>
</evidence>
<dbReference type="EMBL" id="CP019471">
    <property type="protein sequence ID" value="UQC73483.1"/>
    <property type="molecule type" value="Genomic_DNA"/>
</dbReference>
<dbReference type="Proteomes" id="UP000830671">
    <property type="component" value="Chromosome 1"/>
</dbReference>
<dbReference type="CDD" id="cd11051">
    <property type="entry name" value="CYP59-like"/>
    <property type="match status" value="1"/>
</dbReference>
<dbReference type="GO" id="GO:0005506">
    <property type="term" value="F:iron ion binding"/>
    <property type="evidence" value="ECO:0007669"/>
    <property type="project" value="InterPro"/>
</dbReference>
<dbReference type="InterPro" id="IPR002401">
    <property type="entry name" value="Cyt_P450_E_grp-I"/>
</dbReference>
<dbReference type="GO" id="GO:0016705">
    <property type="term" value="F:oxidoreductase activity, acting on paired donors, with incorporation or reduction of molecular oxygen"/>
    <property type="evidence" value="ECO:0007669"/>
    <property type="project" value="InterPro"/>
</dbReference>
<name>A0A9Q8SAE6_9PEZI</name>
<dbReference type="GO" id="GO:0004497">
    <property type="term" value="F:monooxygenase activity"/>
    <property type="evidence" value="ECO:0007669"/>
    <property type="project" value="UniProtKB-KW"/>
</dbReference>
<evidence type="ECO:0000256" key="2">
    <source>
        <dbReference type="ARBA" id="ARBA00022617"/>
    </source>
</evidence>
<dbReference type="GO" id="GO:0020037">
    <property type="term" value="F:heme binding"/>
    <property type="evidence" value="ECO:0007669"/>
    <property type="project" value="InterPro"/>
</dbReference>
<reference evidence="8" key="1">
    <citation type="journal article" date="2021" name="Mol. Plant Microbe Interact.">
        <title>Complete Genome Sequence of the Plant-Pathogenic Fungus Colletotrichum lupini.</title>
        <authorList>
            <person name="Baroncelli R."/>
            <person name="Pensec F."/>
            <person name="Da Lio D."/>
            <person name="Boufleur T."/>
            <person name="Vicente I."/>
            <person name="Sarrocco S."/>
            <person name="Picot A."/>
            <person name="Baraldi E."/>
            <person name="Sukno S."/>
            <person name="Thon M."/>
            <person name="Le Floch G."/>
        </authorList>
    </citation>
    <scope>NUCLEOTIDE SEQUENCE</scope>
    <source>
        <strain evidence="8">IMI 504893</strain>
    </source>
</reference>
<proteinExistence type="inferred from homology"/>
<dbReference type="InterPro" id="IPR050196">
    <property type="entry name" value="Cytochrome_P450_Monoox"/>
</dbReference>
<evidence type="ECO:0000313" key="8">
    <source>
        <dbReference type="EMBL" id="UQC73483.1"/>
    </source>
</evidence>
<evidence type="ECO:0000256" key="6">
    <source>
        <dbReference type="ARBA" id="ARBA00023033"/>
    </source>
</evidence>
<evidence type="ECO:0000313" key="9">
    <source>
        <dbReference type="Proteomes" id="UP000830671"/>
    </source>
</evidence>
<dbReference type="KEGG" id="clup:CLUP02_00128"/>